<dbReference type="Proteomes" id="UP000016480">
    <property type="component" value="Unassembled WGS sequence"/>
</dbReference>
<sequence>MNTSELYKHMLETTLKVVGEEAKPLLAPLEKALEAQRESIQAIVQAHLNNEIGSEEMEVDLLREQKILEAELISLEICAKAVVQKAVAAAMSGLTSRLTR</sequence>
<protein>
    <submittedName>
        <fullName evidence="1">Uncharacterized protein</fullName>
    </submittedName>
</protein>
<reference evidence="1 2" key="1">
    <citation type="journal article" date="2012" name="J. Bacteriol.">
        <title>Genome sequence of the cycloprodigiosin-producing bacterial strain Pseudoalteromonas rubra ATCC 29570(T).</title>
        <authorList>
            <person name="Xie B.B."/>
            <person name="Shu Y.L."/>
            <person name="Qin Q.L."/>
            <person name="Rong J.C."/>
            <person name="Zhang X.Y."/>
            <person name="Chen X.L."/>
            <person name="Zhou B.C."/>
            <person name="Zhang Y.Z."/>
        </authorList>
    </citation>
    <scope>NUCLEOTIDE SEQUENCE [LARGE SCALE GENOMIC DNA]</scope>
    <source>
        <strain evidence="1 2">DSM 6842</strain>
    </source>
</reference>
<accession>A0A8T0C4U7</accession>
<evidence type="ECO:0000313" key="1">
    <source>
        <dbReference type="EMBL" id="KAF7783617.1"/>
    </source>
</evidence>
<evidence type="ECO:0000313" key="2">
    <source>
        <dbReference type="Proteomes" id="UP000016480"/>
    </source>
</evidence>
<organism evidence="1 2">
    <name type="scientific">Pseudoalteromonas rubra</name>
    <dbReference type="NCBI Taxonomy" id="43658"/>
    <lineage>
        <taxon>Bacteria</taxon>
        <taxon>Pseudomonadati</taxon>
        <taxon>Pseudomonadota</taxon>
        <taxon>Gammaproteobacteria</taxon>
        <taxon>Alteromonadales</taxon>
        <taxon>Pseudoalteromonadaceae</taxon>
        <taxon>Pseudoalteromonas</taxon>
    </lineage>
</organism>
<comment type="caution">
    <text evidence="1">The sequence shown here is derived from an EMBL/GenBank/DDBJ whole genome shotgun (WGS) entry which is preliminary data.</text>
</comment>
<gene>
    <name evidence="1" type="ORF">PRUB_a3438</name>
</gene>
<dbReference type="AlphaFoldDB" id="A0A8T0C4U7"/>
<dbReference type="GeneID" id="61359756"/>
<proteinExistence type="predicted"/>
<name>A0A8T0C4U7_9GAMM</name>
<dbReference type="RefSeq" id="WP_010385208.1">
    <property type="nucleotide sequence ID" value="NZ_AHCD03000043.1"/>
</dbReference>
<dbReference type="EMBL" id="AHCD03000043">
    <property type="protein sequence ID" value="KAF7783617.1"/>
    <property type="molecule type" value="Genomic_DNA"/>
</dbReference>